<protein>
    <submittedName>
        <fullName evidence="1">Uncharacterized protein</fullName>
    </submittedName>
</protein>
<proteinExistence type="predicted"/>
<evidence type="ECO:0000313" key="1">
    <source>
        <dbReference type="EnsemblMetazoa" id="PPA38736.1"/>
    </source>
</evidence>
<keyword evidence="2" id="KW-1185">Reference proteome</keyword>
<gene>
    <name evidence="1" type="primary">WBGene00277105</name>
</gene>
<accession>A0A2A6CBF2</accession>
<evidence type="ECO:0000313" key="2">
    <source>
        <dbReference type="Proteomes" id="UP000005239"/>
    </source>
</evidence>
<reference evidence="2" key="1">
    <citation type="journal article" date="2008" name="Nat. Genet.">
        <title>The Pristionchus pacificus genome provides a unique perspective on nematode lifestyle and parasitism.</title>
        <authorList>
            <person name="Dieterich C."/>
            <person name="Clifton S.W."/>
            <person name="Schuster L.N."/>
            <person name="Chinwalla A."/>
            <person name="Delehaunty K."/>
            <person name="Dinkelacker I."/>
            <person name="Fulton L."/>
            <person name="Fulton R."/>
            <person name="Godfrey J."/>
            <person name="Minx P."/>
            <person name="Mitreva M."/>
            <person name="Roeseler W."/>
            <person name="Tian H."/>
            <person name="Witte H."/>
            <person name="Yang S.P."/>
            <person name="Wilson R.K."/>
            <person name="Sommer R.J."/>
        </authorList>
    </citation>
    <scope>NUCLEOTIDE SEQUENCE [LARGE SCALE GENOMIC DNA]</scope>
    <source>
        <strain evidence="2">PS312</strain>
    </source>
</reference>
<organism evidence="1 2">
    <name type="scientific">Pristionchus pacificus</name>
    <name type="common">Parasitic nematode worm</name>
    <dbReference type="NCBI Taxonomy" id="54126"/>
    <lineage>
        <taxon>Eukaryota</taxon>
        <taxon>Metazoa</taxon>
        <taxon>Ecdysozoa</taxon>
        <taxon>Nematoda</taxon>
        <taxon>Chromadorea</taxon>
        <taxon>Rhabditida</taxon>
        <taxon>Rhabditina</taxon>
        <taxon>Diplogasteromorpha</taxon>
        <taxon>Diplogasteroidea</taxon>
        <taxon>Neodiplogasteridae</taxon>
        <taxon>Pristionchus</taxon>
    </lineage>
</organism>
<accession>A0A8R1URA9</accession>
<dbReference type="EnsemblMetazoa" id="PPA38736.1">
    <property type="protein sequence ID" value="PPA38736.1"/>
    <property type="gene ID" value="WBGene00277105"/>
</dbReference>
<dbReference type="Proteomes" id="UP000005239">
    <property type="component" value="Unassembled WGS sequence"/>
</dbReference>
<dbReference type="AlphaFoldDB" id="A0A2A6CBF2"/>
<reference evidence="1" key="2">
    <citation type="submission" date="2022-06" db="UniProtKB">
        <authorList>
            <consortium name="EnsemblMetazoa"/>
        </authorList>
    </citation>
    <scope>IDENTIFICATION</scope>
    <source>
        <strain evidence="1">PS312</strain>
    </source>
</reference>
<sequence length="324" mass="38298">MTSVDLKCLGSMLTNLHPDIIRRIIPFEQHSFASLRLHFNNREGRLPIEGIVLGRHYRGIKVWIKINTAIESRFIENYPGWERCYSFSMPVYSRILGWRPHYEKVPRLKRACAPLLGHKISVAEEFKMSGNGRCRDGSWTADLLHRFGLLMGSEEKVRLTIRYLRRFFLECSELDFLELKNLSVDDMKMICQTLRGICVNTFCVRIEICDVEKRDFMLDIIKHVNTKSLLIRAGFCTRTKLREFLLAVSKVVLMFNIQQFGPEYRLFGIPRYFWMEISRQMMGNGLDHFKICRYLNPRKALIERRRQEDSQPIARAYDRLNQSF</sequence>
<name>A0A2A6CBF2_PRIPA</name>